<reference evidence="2" key="1">
    <citation type="submission" date="2023-10" db="EMBL/GenBank/DDBJ databases">
        <authorList>
            <person name="Chen Y."/>
            <person name="Shah S."/>
            <person name="Dougan E. K."/>
            <person name="Thang M."/>
            <person name="Chan C."/>
        </authorList>
    </citation>
    <scope>NUCLEOTIDE SEQUENCE [LARGE SCALE GENOMIC DNA]</scope>
</reference>
<accession>A0ABN9RBB0</accession>
<feature type="compositionally biased region" description="Basic and acidic residues" evidence="1">
    <location>
        <begin position="73"/>
        <end position="90"/>
    </location>
</feature>
<proteinExistence type="predicted"/>
<feature type="region of interest" description="Disordered" evidence="1">
    <location>
        <begin position="73"/>
        <end position="111"/>
    </location>
</feature>
<sequence>MAPTRDLGVKIRDNITLVPVRSYRKFKAGPLSVDFPHFLFDLAREDASEQDIWAVVGQRRDVPKLLAEKAAYERREEAASKESRSHDRESLFAATPQATPAHGALALTEAA</sequence>
<evidence type="ECO:0000256" key="1">
    <source>
        <dbReference type="SAM" id="MobiDB-lite"/>
    </source>
</evidence>
<name>A0ABN9RBB0_9DINO</name>
<feature type="non-terminal residue" evidence="2">
    <location>
        <position position="111"/>
    </location>
</feature>
<dbReference type="Proteomes" id="UP001189429">
    <property type="component" value="Unassembled WGS sequence"/>
</dbReference>
<dbReference type="EMBL" id="CAUYUJ010005839">
    <property type="protein sequence ID" value="CAK0815124.1"/>
    <property type="molecule type" value="Genomic_DNA"/>
</dbReference>
<evidence type="ECO:0000313" key="3">
    <source>
        <dbReference type="Proteomes" id="UP001189429"/>
    </source>
</evidence>
<protein>
    <submittedName>
        <fullName evidence="2">Uncharacterized protein</fullName>
    </submittedName>
</protein>
<organism evidence="2 3">
    <name type="scientific">Prorocentrum cordatum</name>
    <dbReference type="NCBI Taxonomy" id="2364126"/>
    <lineage>
        <taxon>Eukaryota</taxon>
        <taxon>Sar</taxon>
        <taxon>Alveolata</taxon>
        <taxon>Dinophyceae</taxon>
        <taxon>Prorocentrales</taxon>
        <taxon>Prorocentraceae</taxon>
        <taxon>Prorocentrum</taxon>
    </lineage>
</organism>
<gene>
    <name evidence="2" type="ORF">PCOR1329_LOCUS18543</name>
</gene>
<evidence type="ECO:0000313" key="2">
    <source>
        <dbReference type="EMBL" id="CAK0815124.1"/>
    </source>
</evidence>
<keyword evidence="3" id="KW-1185">Reference proteome</keyword>
<comment type="caution">
    <text evidence="2">The sequence shown here is derived from an EMBL/GenBank/DDBJ whole genome shotgun (WGS) entry which is preliminary data.</text>
</comment>